<organism evidence="12 13">
    <name type="scientific">Spiroplasma sabaudiense Ar-1343</name>
    <dbReference type="NCBI Taxonomy" id="1276257"/>
    <lineage>
        <taxon>Bacteria</taxon>
        <taxon>Bacillati</taxon>
        <taxon>Mycoplasmatota</taxon>
        <taxon>Mollicutes</taxon>
        <taxon>Entomoplasmatales</taxon>
        <taxon>Spiroplasmataceae</taxon>
        <taxon>Spiroplasma</taxon>
    </lineage>
</organism>
<comment type="similarity">
    <text evidence="1 9 10">Belongs to the peptidase A8 family.</text>
</comment>
<dbReference type="eggNOG" id="COG0597">
    <property type="taxonomic scope" value="Bacteria"/>
</dbReference>
<keyword evidence="12" id="KW-0449">Lipoprotein</keyword>
<keyword evidence="7 9" id="KW-1133">Transmembrane helix</keyword>
<evidence type="ECO:0000256" key="6">
    <source>
        <dbReference type="ARBA" id="ARBA00022801"/>
    </source>
</evidence>
<name>W6A9Z3_9MOLU</name>
<dbReference type="Proteomes" id="UP000019265">
    <property type="component" value="Chromosome"/>
</dbReference>
<dbReference type="GO" id="GO:0005886">
    <property type="term" value="C:plasma membrane"/>
    <property type="evidence" value="ECO:0007669"/>
    <property type="project" value="UniProtKB-SubCell"/>
</dbReference>
<dbReference type="KEGG" id="ssab:SSABA_v1c05940"/>
<dbReference type="PANTHER" id="PTHR33695:SF1">
    <property type="entry name" value="LIPOPROTEIN SIGNAL PEPTIDASE"/>
    <property type="match status" value="1"/>
</dbReference>
<dbReference type="Pfam" id="PF01252">
    <property type="entry name" value="Peptidase_A8"/>
    <property type="match status" value="1"/>
</dbReference>
<dbReference type="PANTHER" id="PTHR33695">
    <property type="entry name" value="LIPOPROTEIN SIGNAL PEPTIDASE"/>
    <property type="match status" value="1"/>
</dbReference>
<dbReference type="EC" id="3.4.23.36" evidence="9"/>
<sequence>MSKWSSFKKFLKEYDYNWKFKLLVCLPLFSALVAIDWITKGIVVSTMTFGEKKQMWPGFLNLHYTINPGAAYGMNANNLALAVSIATIVTILMSLFFVFINDRVWLVGITILLSGSWANLLGRAWAPTIPATSGYPAIVGGVVDFLVWDFSFLGSSNYIFNIADLWVNISVVYLIVVALPFTIVKYVKEAKAAKNIEADFDGRELLKQKLPENPDPKNKPTLKEKEGDLKNKTKKSKEG</sequence>
<evidence type="ECO:0000256" key="2">
    <source>
        <dbReference type="ARBA" id="ARBA00022475"/>
    </source>
</evidence>
<dbReference type="UniPathway" id="UPA00665"/>
<feature type="region of interest" description="Disordered" evidence="11">
    <location>
        <begin position="207"/>
        <end position="239"/>
    </location>
</feature>
<comment type="pathway">
    <text evidence="9">Protein modification; lipoprotein biosynthesis (signal peptide cleavage).</text>
</comment>
<feature type="transmembrane region" description="Helical" evidence="9">
    <location>
        <begin position="20"/>
        <end position="39"/>
    </location>
</feature>
<feature type="transmembrane region" description="Helical" evidence="9">
    <location>
        <begin position="104"/>
        <end position="122"/>
    </location>
</feature>
<feature type="active site" evidence="9">
    <location>
        <position position="164"/>
    </location>
</feature>
<keyword evidence="6 9" id="KW-0378">Hydrolase</keyword>
<feature type="transmembrane region" description="Helical" evidence="9">
    <location>
        <begin position="165"/>
        <end position="184"/>
    </location>
</feature>
<evidence type="ECO:0000256" key="5">
    <source>
        <dbReference type="ARBA" id="ARBA00022750"/>
    </source>
</evidence>
<evidence type="ECO:0000256" key="1">
    <source>
        <dbReference type="ARBA" id="ARBA00006139"/>
    </source>
</evidence>
<keyword evidence="4 9" id="KW-0812">Transmembrane</keyword>
<evidence type="ECO:0000256" key="3">
    <source>
        <dbReference type="ARBA" id="ARBA00022670"/>
    </source>
</evidence>
<evidence type="ECO:0000313" key="12">
    <source>
        <dbReference type="EMBL" id="AHI53998.1"/>
    </source>
</evidence>
<keyword evidence="5 9" id="KW-0064">Aspartyl protease</keyword>
<feature type="transmembrane region" description="Helical" evidence="9">
    <location>
        <begin position="79"/>
        <end position="98"/>
    </location>
</feature>
<keyword evidence="13" id="KW-1185">Reference proteome</keyword>
<comment type="subcellular location">
    <subcellularLocation>
        <location evidence="9">Cell membrane</location>
        <topology evidence="9">Multi-pass membrane protein</topology>
    </subcellularLocation>
</comment>
<evidence type="ECO:0000256" key="11">
    <source>
        <dbReference type="SAM" id="MobiDB-lite"/>
    </source>
</evidence>
<keyword evidence="8 9" id="KW-0472">Membrane</keyword>
<accession>W6A9Z3</accession>
<feature type="active site" evidence="9">
    <location>
        <position position="144"/>
    </location>
</feature>
<evidence type="ECO:0000256" key="8">
    <source>
        <dbReference type="ARBA" id="ARBA00023136"/>
    </source>
</evidence>
<dbReference type="PRINTS" id="PR00781">
    <property type="entry name" value="LIPOSIGPTASE"/>
</dbReference>
<dbReference type="GO" id="GO:0004190">
    <property type="term" value="F:aspartic-type endopeptidase activity"/>
    <property type="evidence" value="ECO:0007669"/>
    <property type="project" value="UniProtKB-UniRule"/>
</dbReference>
<dbReference type="HAMAP" id="MF_00161">
    <property type="entry name" value="LspA"/>
    <property type="match status" value="1"/>
</dbReference>
<evidence type="ECO:0000256" key="7">
    <source>
        <dbReference type="ARBA" id="ARBA00022989"/>
    </source>
</evidence>
<evidence type="ECO:0000256" key="4">
    <source>
        <dbReference type="ARBA" id="ARBA00022692"/>
    </source>
</evidence>
<evidence type="ECO:0000256" key="10">
    <source>
        <dbReference type="RuleBase" id="RU004181"/>
    </source>
</evidence>
<dbReference type="PATRIC" id="fig|1276257.3.peg.605"/>
<dbReference type="HOGENOM" id="CLU_083252_1_0_14"/>
<keyword evidence="2 9" id="KW-1003">Cell membrane</keyword>
<comment type="function">
    <text evidence="9">This protein specifically catalyzes the removal of signal peptides from prolipoproteins.</text>
</comment>
<dbReference type="RefSeq" id="WP_025251136.1">
    <property type="nucleotide sequence ID" value="NZ_CP006934.1"/>
</dbReference>
<dbReference type="AlphaFoldDB" id="W6A9Z3"/>
<evidence type="ECO:0000256" key="9">
    <source>
        <dbReference type="HAMAP-Rule" id="MF_00161"/>
    </source>
</evidence>
<dbReference type="EMBL" id="CP006934">
    <property type="protein sequence ID" value="AHI53998.1"/>
    <property type="molecule type" value="Genomic_DNA"/>
</dbReference>
<gene>
    <name evidence="12" type="primary">lsp</name>
    <name evidence="9" type="synonym">lspA</name>
    <name evidence="12" type="ORF">SSABA_v1c05940</name>
</gene>
<protein>
    <recommendedName>
        <fullName evidence="9">Lipoprotein signal peptidase</fullName>
        <ecNumber evidence="9">3.4.23.36</ecNumber>
    </recommendedName>
    <alternativeName>
        <fullName evidence="9">Prolipoprotein signal peptidase</fullName>
    </alternativeName>
    <alternativeName>
        <fullName evidence="9">Signal peptidase II</fullName>
        <shortName evidence="9">SPase II</shortName>
    </alternativeName>
</protein>
<reference evidence="12 13" key="1">
    <citation type="journal article" date="2014" name="Genome Biol. Evol.">
        <title>Molecular evolution of the substrate utilization strategies and putative virulence factors in mosquito-associated Spiroplasma species.</title>
        <authorList>
            <person name="Chang T.H."/>
            <person name="Lo W.S."/>
            <person name="Ku C."/>
            <person name="Chen L.L."/>
            <person name="Kuo C.H."/>
        </authorList>
    </citation>
    <scope>NUCLEOTIDE SEQUENCE [LARGE SCALE GENOMIC DNA]</scope>
    <source>
        <strain evidence="12">Ar-1343</strain>
    </source>
</reference>
<dbReference type="InterPro" id="IPR001872">
    <property type="entry name" value="Peptidase_A8"/>
</dbReference>
<proteinExistence type="inferred from homology"/>
<evidence type="ECO:0000313" key="13">
    <source>
        <dbReference type="Proteomes" id="UP000019265"/>
    </source>
</evidence>
<comment type="catalytic activity">
    <reaction evidence="9">
        <text>Release of signal peptides from bacterial membrane prolipoproteins. Hydrolyzes -Xaa-Yaa-Zaa-|-(S,diacylglyceryl)Cys-, in which Xaa is hydrophobic (preferably Leu), and Yaa (Ala or Ser) and Zaa (Gly or Ala) have small, neutral side chains.</text>
        <dbReference type="EC" id="3.4.23.36"/>
    </reaction>
</comment>
<dbReference type="STRING" id="1276257.SSABA_v1c05940"/>
<keyword evidence="3 9" id="KW-0645">Protease</keyword>
<dbReference type="GO" id="GO:0006508">
    <property type="term" value="P:proteolysis"/>
    <property type="evidence" value="ECO:0007669"/>
    <property type="project" value="UniProtKB-KW"/>
</dbReference>